<dbReference type="SUPFAM" id="SSF53474">
    <property type="entry name" value="alpha/beta-Hydrolases"/>
    <property type="match status" value="1"/>
</dbReference>
<organism evidence="2 3">
    <name type="scientific">Flexivirga caeni</name>
    <dbReference type="NCBI Taxonomy" id="2294115"/>
    <lineage>
        <taxon>Bacteria</taxon>
        <taxon>Bacillati</taxon>
        <taxon>Actinomycetota</taxon>
        <taxon>Actinomycetes</taxon>
        <taxon>Micrococcales</taxon>
        <taxon>Dermacoccaceae</taxon>
        <taxon>Flexivirga</taxon>
    </lineage>
</organism>
<name>A0A3M9MKF7_9MICO</name>
<dbReference type="Proteomes" id="UP000271678">
    <property type="component" value="Unassembled WGS sequence"/>
</dbReference>
<gene>
    <name evidence="2" type="ORF">EFY87_01720</name>
</gene>
<proteinExistence type="predicted"/>
<evidence type="ECO:0000313" key="2">
    <source>
        <dbReference type="EMBL" id="RNI25373.1"/>
    </source>
</evidence>
<dbReference type="EMBL" id="RJJQ01000001">
    <property type="protein sequence ID" value="RNI25373.1"/>
    <property type="molecule type" value="Genomic_DNA"/>
</dbReference>
<evidence type="ECO:0000313" key="3">
    <source>
        <dbReference type="Proteomes" id="UP000271678"/>
    </source>
</evidence>
<comment type="caution">
    <text evidence="2">The sequence shown here is derived from an EMBL/GenBank/DDBJ whole genome shotgun (WGS) entry which is preliminary data.</text>
</comment>
<accession>A0A3M9MKF7</accession>
<dbReference type="Pfam" id="PF07819">
    <property type="entry name" value="PGAP1"/>
    <property type="match status" value="1"/>
</dbReference>
<dbReference type="Gene3D" id="3.40.50.1820">
    <property type="entry name" value="alpha/beta hydrolase"/>
    <property type="match status" value="1"/>
</dbReference>
<dbReference type="GO" id="GO:0016788">
    <property type="term" value="F:hydrolase activity, acting on ester bonds"/>
    <property type="evidence" value="ECO:0007669"/>
    <property type="project" value="InterPro"/>
</dbReference>
<dbReference type="AlphaFoldDB" id="A0A3M9MKF7"/>
<keyword evidence="3" id="KW-1185">Reference proteome</keyword>
<dbReference type="InterPro" id="IPR029058">
    <property type="entry name" value="AB_hydrolase_fold"/>
</dbReference>
<dbReference type="InterPro" id="IPR012908">
    <property type="entry name" value="PGAP1-ab_dom-like"/>
</dbReference>
<protein>
    <recommendedName>
        <fullName evidence="1">GPI inositol-deacylase PGAP1-like alpha/beta domain-containing protein</fullName>
    </recommendedName>
</protein>
<feature type="domain" description="GPI inositol-deacylase PGAP1-like alpha/beta" evidence="1">
    <location>
        <begin position="340"/>
        <end position="404"/>
    </location>
</feature>
<dbReference type="OrthoDB" id="5095936at2"/>
<sequence>MTDGSSWRCRVSGGAASTQAKLTDMRTAAGRLDTYGGDAGDLCASALGIGASVPAKSALLSPGSAMRIAELVAGLSINLGALGVRMEFVARTLRWSATAYELTDEAQRRLLSGINVLTAPARLGNDVGTAAIHAWSRHPMTLSMLGGGDLRPWTESFSDELNEEVTADPGLADGLVPWLEAGVWVGGSTLAAGQFGAASFASGRHLTPPPLPGNFEDQIGWLLASGRMFGFFNDTQPLSVTQTAARTSPVTTRDLADLVQASADVEHRSDKAKSVLSVRRVVGADGKGAWIVVIPGTTHWSAYTDNGPSDATANLVTMTGQPSSLYPAIGNALATAMKESGVQPGAEPVLLTGHSQGGIVATRLAVDDTFRSTYNVREVVTAGSPIDRMKVPPDVNVLSLENTHDIIPRVDGRPAPDAINRVDVGCAAPSSEHVRQITDAHDASRYVRQARELTADSDETLQQWYDRNGKFLTGRETDYEFQLRRP</sequence>
<dbReference type="RefSeq" id="WP_123269564.1">
    <property type="nucleotide sequence ID" value="NZ_RJJQ01000001.1"/>
</dbReference>
<reference evidence="2 3" key="1">
    <citation type="submission" date="2018-11" db="EMBL/GenBank/DDBJ databases">
        <title>Draft genome of Simplicispira Flexivirga sp. BO-16.</title>
        <authorList>
            <person name="Im W.T."/>
        </authorList>
    </citation>
    <scope>NUCLEOTIDE SEQUENCE [LARGE SCALE GENOMIC DNA]</scope>
    <source>
        <strain evidence="2 3">BO-16</strain>
    </source>
</reference>
<evidence type="ECO:0000259" key="1">
    <source>
        <dbReference type="Pfam" id="PF07819"/>
    </source>
</evidence>